<dbReference type="GeneID" id="85352879"/>
<protein>
    <submittedName>
        <fullName evidence="1">Uncharacterized protein</fullName>
    </submittedName>
</protein>
<organism evidence="1 2">
    <name type="scientific">Armillaria tabescens</name>
    <name type="common">Ringless honey mushroom</name>
    <name type="synonym">Agaricus tabescens</name>
    <dbReference type="NCBI Taxonomy" id="1929756"/>
    <lineage>
        <taxon>Eukaryota</taxon>
        <taxon>Fungi</taxon>
        <taxon>Dikarya</taxon>
        <taxon>Basidiomycota</taxon>
        <taxon>Agaricomycotina</taxon>
        <taxon>Agaricomycetes</taxon>
        <taxon>Agaricomycetidae</taxon>
        <taxon>Agaricales</taxon>
        <taxon>Marasmiineae</taxon>
        <taxon>Physalacriaceae</taxon>
        <taxon>Desarmillaria</taxon>
    </lineage>
</organism>
<dbReference type="AlphaFoldDB" id="A0AA39NDL5"/>
<name>A0AA39NDL5_ARMTA</name>
<evidence type="ECO:0000313" key="1">
    <source>
        <dbReference type="EMBL" id="KAK0463670.1"/>
    </source>
</evidence>
<sequence>MLSLVPSLTFNKPVKPFGDQSKDLDQRWLAASNHVSAADIRLLFFKLIYFTPTIRPQGWDQEGISANTCSRTLQSEETVVNSTATWAERRLATEPIGLARPGSLKLTNIAPYKLPCLIASEPITGQPVQILAMLSYNHYEYHYNTYPTAVASDRCVPVSNPLLSHESYYVPNGYVDECGISSSQPVPSVKPNTAFPQQTPFAPSQVQYQAYEYSLTNICS</sequence>
<dbReference type="EMBL" id="JAUEPS010000007">
    <property type="protein sequence ID" value="KAK0463670.1"/>
    <property type="molecule type" value="Genomic_DNA"/>
</dbReference>
<keyword evidence="2" id="KW-1185">Reference proteome</keyword>
<comment type="caution">
    <text evidence="1">The sequence shown here is derived from an EMBL/GenBank/DDBJ whole genome shotgun (WGS) entry which is preliminary data.</text>
</comment>
<gene>
    <name evidence="1" type="ORF">EV420DRAFT_1476361</name>
</gene>
<accession>A0AA39NDL5</accession>
<dbReference type="Proteomes" id="UP001175211">
    <property type="component" value="Unassembled WGS sequence"/>
</dbReference>
<evidence type="ECO:0000313" key="2">
    <source>
        <dbReference type="Proteomes" id="UP001175211"/>
    </source>
</evidence>
<reference evidence="1" key="1">
    <citation type="submission" date="2023-06" db="EMBL/GenBank/DDBJ databases">
        <authorList>
            <consortium name="Lawrence Berkeley National Laboratory"/>
            <person name="Ahrendt S."/>
            <person name="Sahu N."/>
            <person name="Indic B."/>
            <person name="Wong-Bajracharya J."/>
            <person name="Merenyi Z."/>
            <person name="Ke H.-M."/>
            <person name="Monk M."/>
            <person name="Kocsube S."/>
            <person name="Drula E."/>
            <person name="Lipzen A."/>
            <person name="Balint B."/>
            <person name="Henrissat B."/>
            <person name="Andreopoulos B."/>
            <person name="Martin F.M."/>
            <person name="Harder C.B."/>
            <person name="Rigling D."/>
            <person name="Ford K.L."/>
            <person name="Foster G.D."/>
            <person name="Pangilinan J."/>
            <person name="Papanicolaou A."/>
            <person name="Barry K."/>
            <person name="LaButti K."/>
            <person name="Viragh M."/>
            <person name="Koriabine M."/>
            <person name="Yan M."/>
            <person name="Riley R."/>
            <person name="Champramary S."/>
            <person name="Plett K.L."/>
            <person name="Tsai I.J."/>
            <person name="Slot J."/>
            <person name="Sipos G."/>
            <person name="Plett J."/>
            <person name="Nagy L.G."/>
            <person name="Grigoriev I.V."/>
        </authorList>
    </citation>
    <scope>NUCLEOTIDE SEQUENCE</scope>
    <source>
        <strain evidence="1">CCBAS 213</strain>
    </source>
</reference>
<dbReference type="RefSeq" id="XP_060334980.1">
    <property type="nucleotide sequence ID" value="XM_060469331.1"/>
</dbReference>
<proteinExistence type="predicted"/>